<dbReference type="Pfam" id="PF00550">
    <property type="entry name" value="PP-binding"/>
    <property type="match status" value="1"/>
</dbReference>
<dbReference type="SUPFAM" id="SSF47336">
    <property type="entry name" value="ACP-like"/>
    <property type="match status" value="1"/>
</dbReference>
<protein>
    <submittedName>
        <fullName evidence="2">Acyl carrier protein</fullName>
    </submittedName>
</protein>
<keyword evidence="3" id="KW-1185">Reference proteome</keyword>
<dbReference type="InterPro" id="IPR009081">
    <property type="entry name" value="PP-bd_ACP"/>
</dbReference>
<dbReference type="Proteomes" id="UP000291072">
    <property type="component" value="Unassembled WGS sequence"/>
</dbReference>
<dbReference type="RefSeq" id="WP_131613876.1">
    <property type="nucleotide sequence ID" value="NZ_PSZP01000050.1"/>
</dbReference>
<dbReference type="AlphaFoldDB" id="A0A4R0XQ05"/>
<dbReference type="EMBL" id="PSZP01000050">
    <property type="protein sequence ID" value="TCG10400.1"/>
    <property type="molecule type" value="Genomic_DNA"/>
</dbReference>
<name>A0A4R0XQ05_9MOLU</name>
<proteinExistence type="predicted"/>
<dbReference type="InterPro" id="IPR036736">
    <property type="entry name" value="ACP-like_sf"/>
</dbReference>
<comment type="caution">
    <text evidence="2">The sequence shown here is derived from an EMBL/GenBank/DDBJ whole genome shotgun (WGS) entry which is preliminary data.</text>
</comment>
<feature type="domain" description="Carrier" evidence="1">
    <location>
        <begin position="1"/>
        <end position="74"/>
    </location>
</feature>
<evidence type="ECO:0000259" key="1">
    <source>
        <dbReference type="PROSITE" id="PS50075"/>
    </source>
</evidence>
<organism evidence="2 3">
    <name type="scientific">Mycoplasma todarodis</name>
    <dbReference type="NCBI Taxonomy" id="1937191"/>
    <lineage>
        <taxon>Bacteria</taxon>
        <taxon>Bacillati</taxon>
        <taxon>Mycoplasmatota</taxon>
        <taxon>Mollicutes</taxon>
        <taxon>Mycoplasmataceae</taxon>
        <taxon>Mycoplasma</taxon>
    </lineage>
</organism>
<accession>A0A4R0XQ05</accession>
<evidence type="ECO:0000313" key="2">
    <source>
        <dbReference type="EMBL" id="TCG10400.1"/>
    </source>
</evidence>
<gene>
    <name evidence="2" type="ORF">C4B25_04365</name>
</gene>
<dbReference type="OrthoDB" id="399020at2"/>
<evidence type="ECO:0000313" key="3">
    <source>
        <dbReference type="Proteomes" id="UP000291072"/>
    </source>
</evidence>
<dbReference type="PROSITE" id="PS50075">
    <property type="entry name" value="CARRIER"/>
    <property type="match status" value="1"/>
</dbReference>
<reference evidence="2 3" key="1">
    <citation type="submission" date="2018-02" db="EMBL/GenBank/DDBJ databases">
        <title>Mycoplasma marinum and Mycoplasma todarodis sp. nov., moderately halophilic and psychrotolerant mycoplasmas isolated from cephalopods.</title>
        <authorList>
            <person name="Viver T."/>
        </authorList>
    </citation>
    <scope>NUCLEOTIDE SEQUENCE [LARGE SCALE GENOMIC DNA]</scope>
    <source>
        <strain evidence="2 3">5H</strain>
    </source>
</reference>
<dbReference type="Gene3D" id="1.10.1200.10">
    <property type="entry name" value="ACP-like"/>
    <property type="match status" value="1"/>
</dbReference>
<sequence length="75" mass="8371">MNIKQEIIKTLSKNTKIKVNEETKVSDLGIDSLDLMDLVIEAEEKIGGELSEEVITSLKEKTVGEIIKELEKVAK</sequence>